<dbReference type="SUPFAM" id="SSF52540">
    <property type="entry name" value="P-loop containing nucleoside triphosphate hydrolases"/>
    <property type="match status" value="1"/>
</dbReference>
<dbReference type="EMBL" id="JBHUFD010000003">
    <property type="protein sequence ID" value="MFD1873105.1"/>
    <property type="molecule type" value="Genomic_DNA"/>
</dbReference>
<feature type="transmembrane region" description="Helical" evidence="15">
    <location>
        <begin position="250"/>
        <end position="271"/>
    </location>
</feature>
<evidence type="ECO:0000256" key="1">
    <source>
        <dbReference type="ARBA" id="ARBA00004651"/>
    </source>
</evidence>
<evidence type="ECO:0000256" key="10">
    <source>
        <dbReference type="ARBA" id="ARBA00023125"/>
    </source>
</evidence>
<dbReference type="InterPro" id="IPR050206">
    <property type="entry name" value="FtsK/SpoIIIE/SftA"/>
</dbReference>
<feature type="transmembrane region" description="Helical" evidence="15">
    <location>
        <begin position="162"/>
        <end position="183"/>
    </location>
</feature>
<evidence type="ECO:0000256" key="15">
    <source>
        <dbReference type="SAM" id="Phobius"/>
    </source>
</evidence>
<evidence type="ECO:0000256" key="7">
    <source>
        <dbReference type="ARBA" id="ARBA00022829"/>
    </source>
</evidence>
<dbReference type="RefSeq" id="WP_382313621.1">
    <property type="nucleotide sequence ID" value="NZ_JBHUFD010000003.1"/>
</dbReference>
<dbReference type="Pfam" id="PF09397">
    <property type="entry name" value="FtsK_gamma"/>
    <property type="match status" value="1"/>
</dbReference>
<dbReference type="Pfam" id="PF01580">
    <property type="entry name" value="FtsK_SpoIIIE"/>
    <property type="match status" value="1"/>
</dbReference>
<dbReference type="InterPro" id="IPR025199">
    <property type="entry name" value="FtsK_4TM"/>
</dbReference>
<evidence type="ECO:0000256" key="12">
    <source>
        <dbReference type="ARBA" id="ARBA00023306"/>
    </source>
</evidence>
<feature type="binding site" evidence="13">
    <location>
        <begin position="655"/>
        <end position="662"/>
    </location>
    <ligand>
        <name>ATP</name>
        <dbReference type="ChEBI" id="CHEBI:30616"/>
    </ligand>
</feature>
<evidence type="ECO:0000313" key="17">
    <source>
        <dbReference type="EMBL" id="MFD1873105.1"/>
    </source>
</evidence>
<dbReference type="Gene3D" id="1.10.10.10">
    <property type="entry name" value="Winged helix-like DNA-binding domain superfamily/Winged helix DNA-binding domain"/>
    <property type="match status" value="1"/>
</dbReference>
<feature type="transmembrane region" description="Helical" evidence="15">
    <location>
        <begin position="101"/>
        <end position="123"/>
    </location>
</feature>
<keyword evidence="4" id="KW-0132">Cell division</keyword>
<comment type="similarity">
    <text evidence="2">Belongs to the FtsK/SpoIIIE/SftA family.</text>
</comment>
<accession>A0ABW4QUL5</accession>
<comment type="subcellular location">
    <subcellularLocation>
        <location evidence="1">Cell membrane</location>
        <topology evidence="1">Multi-pass membrane protein</topology>
    </subcellularLocation>
</comment>
<evidence type="ECO:0000256" key="4">
    <source>
        <dbReference type="ARBA" id="ARBA00022618"/>
    </source>
</evidence>
<keyword evidence="10" id="KW-0238">DNA-binding</keyword>
<sequence>MASNNYKNSTTGPAATNRPTPAAPPDNGAARPRGNTPRPATSAPPTAAPGPARPAPAAPRARAAAGAPARPAASPKPPRAEGPRLGFGNVLALLKDRRFHLLVGFSLLLGSLYLTIAFTSFLFSGRADQSVVAALGTIPVKEAGQESGNWLGLLGAWLSEKLIYRGFGLSAYALIPIVFFLGYKIVFRRARGSVSYVLALGLFTMLWTSALLGYVVVQMEQPGTDPIEAHRFDWLSGGVGYEMAFWLQSLIGWGTVLLLAFGLLMFVVFFFNITSLDLDFGLGSKDEEDAELDEEFAPPPAAAAVPAAKAARPAPKEVAPLAEAEYEDDASLLDREPEYEPAPPRPSALKAPVPLAGPSFEIASSTADEPALEVALTSGVGGAAALAAPALSAPVVLPIAAAATGPAFSFELPEAEPEVVAPIVSSIPTPLSLADLADADAPLPAPSLRPQVPSTSLEITVPSRDDLDPSAGADIAAVADEDEDADQMPDVNYDPTLDLSRYQFPTLELLNDYGVAKAQVTKEELEANKDRIVETLGHYNIAIASIKATIGPTVTLYEIVPEAGIRISKIKSLEDDIALSLAALGIRIIAPIPGKGTIGIEVPNTKKEMVSIRSVLGSEKFARTEMDLPVAFGRTITNEVFVADLAKMPHLLMAGATGQGKSVGLNVILASLLYKRHPATLKFVLVDPKKVELSIFNKIERHFLAKLPDTEEAIITDTKKVVNTLNSLCMEMDRRYDLLKEAGCRNLKEYNLKFVERRLNPKKGHRFLPFIVLVIDELADLMMTAGKEVETPIARLAQLARAIGIHLIVATQRPSVNVITGIIKANFPCRISFKVTSKIDSRTILDTGGADQLIGQGDMLFSAGSDLIRVQCAFIDTPEVDRLCDYIGEQQGYSDAYLLPEVAGADGDEGSGQDEMDPSERDSMFAEAARCIVLHQQGSTSLIQRKLKLGYNRSGRLMDQLQQAGIVGPFEGSKARAVLIPDEYQLEQLLNTMK</sequence>
<feature type="compositionally biased region" description="Pro residues" evidence="14">
    <location>
        <begin position="46"/>
        <end position="57"/>
    </location>
</feature>
<evidence type="ECO:0000256" key="2">
    <source>
        <dbReference type="ARBA" id="ARBA00006474"/>
    </source>
</evidence>
<feature type="region of interest" description="Disordered" evidence="14">
    <location>
        <begin position="1"/>
        <end position="81"/>
    </location>
</feature>
<feature type="compositionally biased region" description="Low complexity" evidence="14">
    <location>
        <begin position="58"/>
        <end position="73"/>
    </location>
</feature>
<evidence type="ECO:0000256" key="3">
    <source>
        <dbReference type="ARBA" id="ARBA00022475"/>
    </source>
</evidence>
<name>A0ABW4QUL5_9BACT</name>
<evidence type="ECO:0000256" key="6">
    <source>
        <dbReference type="ARBA" id="ARBA00022741"/>
    </source>
</evidence>
<evidence type="ECO:0000256" key="11">
    <source>
        <dbReference type="ARBA" id="ARBA00023136"/>
    </source>
</evidence>
<dbReference type="Gene3D" id="3.30.980.40">
    <property type="match status" value="1"/>
</dbReference>
<evidence type="ECO:0000313" key="18">
    <source>
        <dbReference type="Proteomes" id="UP001597197"/>
    </source>
</evidence>
<dbReference type="InterPro" id="IPR002543">
    <property type="entry name" value="FtsK_dom"/>
</dbReference>
<feature type="domain" description="FtsK" evidence="16">
    <location>
        <begin position="637"/>
        <end position="842"/>
    </location>
</feature>
<dbReference type="PANTHER" id="PTHR22683:SF41">
    <property type="entry name" value="DNA TRANSLOCASE FTSK"/>
    <property type="match status" value="1"/>
</dbReference>
<keyword evidence="8 13" id="KW-0067">ATP-binding</keyword>
<dbReference type="Pfam" id="PF13491">
    <property type="entry name" value="FtsK_4TM"/>
    <property type="match status" value="1"/>
</dbReference>
<proteinExistence type="inferred from homology"/>
<feature type="compositionally biased region" description="Low complexity" evidence="14">
    <location>
        <begin position="10"/>
        <end position="20"/>
    </location>
</feature>
<reference evidence="18" key="1">
    <citation type="journal article" date="2019" name="Int. J. Syst. Evol. Microbiol.">
        <title>The Global Catalogue of Microorganisms (GCM) 10K type strain sequencing project: providing services to taxonomists for standard genome sequencing and annotation.</title>
        <authorList>
            <consortium name="The Broad Institute Genomics Platform"/>
            <consortium name="The Broad Institute Genome Sequencing Center for Infectious Disease"/>
            <person name="Wu L."/>
            <person name="Ma J."/>
        </authorList>
    </citation>
    <scope>NUCLEOTIDE SEQUENCE [LARGE SCALE GENOMIC DNA]</scope>
    <source>
        <strain evidence="18">CGMCC 1.15795</strain>
    </source>
</reference>
<evidence type="ECO:0000256" key="13">
    <source>
        <dbReference type="PROSITE-ProRule" id="PRU00289"/>
    </source>
</evidence>
<comment type="caution">
    <text evidence="17">The sequence shown here is derived from an EMBL/GenBank/DDBJ whole genome shotgun (WGS) entry which is preliminary data.</text>
</comment>
<keyword evidence="6 13" id="KW-0547">Nucleotide-binding</keyword>
<gene>
    <name evidence="17" type="ORF">ACFSDX_11740</name>
</gene>
<dbReference type="Pfam" id="PF17854">
    <property type="entry name" value="FtsK_alpha"/>
    <property type="match status" value="1"/>
</dbReference>
<keyword evidence="3" id="KW-1003">Cell membrane</keyword>
<dbReference type="SMART" id="SM00843">
    <property type="entry name" value="Ftsk_gamma"/>
    <property type="match status" value="1"/>
</dbReference>
<keyword evidence="12" id="KW-0131">Cell cycle</keyword>
<dbReference type="InterPro" id="IPR041027">
    <property type="entry name" value="FtsK_alpha"/>
</dbReference>
<dbReference type="Proteomes" id="UP001597197">
    <property type="component" value="Unassembled WGS sequence"/>
</dbReference>
<dbReference type="InterPro" id="IPR036390">
    <property type="entry name" value="WH_DNA-bd_sf"/>
</dbReference>
<evidence type="ECO:0000259" key="16">
    <source>
        <dbReference type="PROSITE" id="PS50901"/>
    </source>
</evidence>
<dbReference type="InterPro" id="IPR018541">
    <property type="entry name" value="Ftsk_gamma"/>
</dbReference>
<organism evidence="17 18">
    <name type="scientific">Hymenobacter bucti</name>
    <dbReference type="NCBI Taxonomy" id="1844114"/>
    <lineage>
        <taxon>Bacteria</taxon>
        <taxon>Pseudomonadati</taxon>
        <taxon>Bacteroidota</taxon>
        <taxon>Cytophagia</taxon>
        <taxon>Cytophagales</taxon>
        <taxon>Hymenobacteraceae</taxon>
        <taxon>Hymenobacter</taxon>
    </lineage>
</organism>
<keyword evidence="18" id="KW-1185">Reference proteome</keyword>
<dbReference type="PROSITE" id="PS50901">
    <property type="entry name" value="FTSK"/>
    <property type="match status" value="1"/>
</dbReference>
<evidence type="ECO:0000256" key="8">
    <source>
        <dbReference type="ARBA" id="ARBA00022840"/>
    </source>
</evidence>
<dbReference type="InterPro" id="IPR027417">
    <property type="entry name" value="P-loop_NTPase"/>
</dbReference>
<keyword evidence="9 15" id="KW-1133">Transmembrane helix</keyword>
<dbReference type="Gene3D" id="3.40.50.300">
    <property type="entry name" value="P-loop containing nucleotide triphosphate hydrolases"/>
    <property type="match status" value="1"/>
</dbReference>
<evidence type="ECO:0000256" key="9">
    <source>
        <dbReference type="ARBA" id="ARBA00022989"/>
    </source>
</evidence>
<dbReference type="SUPFAM" id="SSF46785">
    <property type="entry name" value="Winged helix' DNA-binding domain"/>
    <property type="match status" value="1"/>
</dbReference>
<dbReference type="PANTHER" id="PTHR22683">
    <property type="entry name" value="SPORULATION PROTEIN RELATED"/>
    <property type="match status" value="1"/>
</dbReference>
<dbReference type="InterPro" id="IPR036388">
    <property type="entry name" value="WH-like_DNA-bd_sf"/>
</dbReference>
<keyword evidence="11 15" id="KW-0472">Membrane</keyword>
<keyword evidence="5 15" id="KW-0812">Transmembrane</keyword>
<feature type="transmembrane region" description="Helical" evidence="15">
    <location>
        <begin position="195"/>
        <end position="217"/>
    </location>
</feature>
<keyword evidence="7" id="KW-0159">Chromosome partition</keyword>
<protein>
    <submittedName>
        <fullName evidence="17">DNA translocase FtsK 4TM domain-containing protein</fullName>
    </submittedName>
</protein>
<evidence type="ECO:0000256" key="5">
    <source>
        <dbReference type="ARBA" id="ARBA00022692"/>
    </source>
</evidence>
<evidence type="ECO:0000256" key="14">
    <source>
        <dbReference type="SAM" id="MobiDB-lite"/>
    </source>
</evidence>